<accession>A0A0C9VF56</accession>
<dbReference type="AlphaFoldDB" id="A0A0C9VF56"/>
<proteinExistence type="predicted"/>
<dbReference type="HOGENOM" id="CLU_1614881_0_0_1"/>
<organism evidence="1 2">
    <name type="scientific">Sphaerobolus stellatus (strain SS14)</name>
    <dbReference type="NCBI Taxonomy" id="990650"/>
    <lineage>
        <taxon>Eukaryota</taxon>
        <taxon>Fungi</taxon>
        <taxon>Dikarya</taxon>
        <taxon>Basidiomycota</taxon>
        <taxon>Agaricomycotina</taxon>
        <taxon>Agaricomycetes</taxon>
        <taxon>Phallomycetidae</taxon>
        <taxon>Geastrales</taxon>
        <taxon>Sphaerobolaceae</taxon>
        <taxon>Sphaerobolus</taxon>
    </lineage>
</organism>
<dbReference type="Proteomes" id="UP000054279">
    <property type="component" value="Unassembled WGS sequence"/>
</dbReference>
<evidence type="ECO:0000313" key="2">
    <source>
        <dbReference type="Proteomes" id="UP000054279"/>
    </source>
</evidence>
<feature type="non-terminal residue" evidence="1">
    <location>
        <position position="165"/>
    </location>
</feature>
<name>A0A0C9VF56_SPHS4</name>
<evidence type="ECO:0000313" key="1">
    <source>
        <dbReference type="EMBL" id="KIJ36046.1"/>
    </source>
</evidence>
<dbReference type="EMBL" id="KN837182">
    <property type="protein sequence ID" value="KIJ36046.1"/>
    <property type="molecule type" value="Genomic_DNA"/>
</dbReference>
<keyword evidence="2" id="KW-1185">Reference proteome</keyword>
<reference evidence="1 2" key="1">
    <citation type="submission" date="2014-06" db="EMBL/GenBank/DDBJ databases">
        <title>Evolutionary Origins and Diversification of the Mycorrhizal Mutualists.</title>
        <authorList>
            <consortium name="DOE Joint Genome Institute"/>
            <consortium name="Mycorrhizal Genomics Consortium"/>
            <person name="Kohler A."/>
            <person name="Kuo A."/>
            <person name="Nagy L.G."/>
            <person name="Floudas D."/>
            <person name="Copeland A."/>
            <person name="Barry K.W."/>
            <person name="Cichocki N."/>
            <person name="Veneault-Fourrey C."/>
            <person name="LaButti K."/>
            <person name="Lindquist E.A."/>
            <person name="Lipzen A."/>
            <person name="Lundell T."/>
            <person name="Morin E."/>
            <person name="Murat C."/>
            <person name="Riley R."/>
            <person name="Ohm R."/>
            <person name="Sun H."/>
            <person name="Tunlid A."/>
            <person name="Henrissat B."/>
            <person name="Grigoriev I.V."/>
            <person name="Hibbett D.S."/>
            <person name="Martin F."/>
        </authorList>
    </citation>
    <scope>NUCLEOTIDE SEQUENCE [LARGE SCALE GENOMIC DNA]</scope>
    <source>
        <strain evidence="1 2">SS14</strain>
    </source>
</reference>
<protein>
    <submittedName>
        <fullName evidence="1">Uncharacterized protein</fullName>
    </submittedName>
</protein>
<sequence>MDWFSDTYPHMLCIPMIPKFDGICLQQLNVNPLMLPLEQAGSIWKLHQGLMESWMHLENALYFITKILLKQTDVNLPLNLSFLPLPHTFGYTRQFHSARKAKGAALHSRDTFGALIGLVSFVILMFPEQSVTVPGIHDNNIMSLPPWVRYLRDQYGIHSAWMEDL</sequence>
<gene>
    <name evidence="1" type="ORF">M422DRAFT_179942</name>
</gene>